<gene>
    <name evidence="3" type="ORF">JL102_03155</name>
</gene>
<evidence type="ECO:0000313" key="3">
    <source>
        <dbReference type="EMBL" id="MBL3655111.1"/>
    </source>
</evidence>
<organism evidence="3 4">
    <name type="scientific">Fulvivirga sediminis</name>
    <dbReference type="NCBI Taxonomy" id="2803949"/>
    <lineage>
        <taxon>Bacteria</taxon>
        <taxon>Pseudomonadati</taxon>
        <taxon>Bacteroidota</taxon>
        <taxon>Cytophagia</taxon>
        <taxon>Cytophagales</taxon>
        <taxon>Fulvivirgaceae</taxon>
        <taxon>Fulvivirga</taxon>
    </lineage>
</organism>
<dbReference type="AlphaFoldDB" id="A0A937F4Z7"/>
<evidence type="ECO:0000313" key="4">
    <source>
        <dbReference type="Proteomes" id="UP000659388"/>
    </source>
</evidence>
<dbReference type="InterPro" id="IPR036465">
    <property type="entry name" value="vWFA_dom_sf"/>
</dbReference>
<dbReference type="Pfam" id="PF00092">
    <property type="entry name" value="VWA"/>
    <property type="match status" value="1"/>
</dbReference>
<comment type="caution">
    <text evidence="3">The sequence shown here is derived from an EMBL/GenBank/DDBJ whole genome shotgun (WGS) entry which is preliminary data.</text>
</comment>
<dbReference type="PROSITE" id="PS50234">
    <property type="entry name" value="VWFA"/>
    <property type="match status" value="1"/>
</dbReference>
<dbReference type="SMART" id="SM00327">
    <property type="entry name" value="VWA"/>
    <property type="match status" value="1"/>
</dbReference>
<keyword evidence="4" id="KW-1185">Reference proteome</keyword>
<sequence length="1253" mass="138921">MKKYLLFLLMLVFSLPFMLKAQQQEPEPDLPKGKLFKIAERPAITEYESHQTLLSLKSTSDLKGWKIKNMREGHQSLIGTGNYQNNTTYSLVSPELSMPALERSDRINLYLDEAFSLESGHDERIVKISIDQGMSWDKLSIQSGLSEGKSSIINLSKYAGKDVIVALEMTADASDTYDGWELKSLEIKRDRLKTIISSNSNARQMGVLDGDLLSLDAQKFPRFIFANVTVEDDGNPVAGLDETNFSIVETIKDSVDDVRNVIKDETFKVYAPDSSEIKRPVDIVFLMDNSGSMSSVQNQVAINVESFVSSLDSKGFDYRLGLCRFGQSAGQGAPIFHNNAGWYDNGTDYVNMWNSVNVSSGSIEPSWDALYYSAQEYSFRNAAQKIFILIVNEAVNNGQNINNSDITDKQLVIDRLNNTGIQAYSIVPNSQAFEADFGSISDATGGESYDINQNFNSILDDIGTQVGNTYTIRYTPTSPYFDGLKREVDITVDYNSSTLLLEGEYTPGKAPIIIRTDATLDIHKAAQPSENPILIEVKIKDEIAPFTSSSTLYYRVLGASVYTELNMSQVSSGTGYSVWQATIQGPQVLDPGIEYYIRATDTEATTTAPEFIEGYGYPWSFAVLPNLPPQIENRTTVSSVKSGDPVHFEVEASDNTNSLSDVWIYLKTDNDINYQFFSMQSIGNDLFTYDITATTGITEYFFIAEDNFGVRSFAGTEIQPFVVATDIPWDVYTGSTKRHTINVAGFDPTTFTPWSIDATLGGEVLLPGDYIGAFYTTTECDAQGNCETVEKCGGFYLWNGKPFFGSFPVYGNDATAPAKNGFADGESFTFKVFSKQNKTVYDATHIFKASSLNTTFINGGVADLDTLKSYYQHTTYPKKYLNLWSSNLTPVETSFDDIMADYSTIVREVFDDDGNRWAPGDPSNTLNTYVPGYGYEVYMYNSGETLKIEGSKIKLNQLQVNLKGQQQKTLIGCPYQSPENVEAVFSAYVSDVYAVDKYINDGTGFISIETYSPMFNINNWVDKNMVPGEGYYVFSLAPNSSFSFPAATGVYTSSRTAQVGQSIPQKVRSTDAYMHIMLPSESLALEVKEGDVIMAYDKAGHKIGEAMVSVSGVSMVLDGLSLSEGAKFDLWLRSQGRELKGMKVAWKVGDGNYHNLKMAVATSTEIVDMVNGISVFPNPASSQFTLKYNSVSEEDIIINITDLQGKNMQRLELKGQKDTLLSQKLNVDFLKDGIYLIRINQGEKSQITKVIID</sequence>
<accession>A0A937F4Z7</accession>
<evidence type="ECO:0000259" key="2">
    <source>
        <dbReference type="PROSITE" id="PS50234"/>
    </source>
</evidence>
<protein>
    <submittedName>
        <fullName evidence="3">T9SS type A sorting domain-containing protein</fullName>
    </submittedName>
</protein>
<dbReference type="Gene3D" id="3.40.50.410">
    <property type="entry name" value="von Willebrand factor, type A domain"/>
    <property type="match status" value="1"/>
</dbReference>
<feature type="chain" id="PRO_5036837464" evidence="1">
    <location>
        <begin position="22"/>
        <end position="1253"/>
    </location>
</feature>
<dbReference type="Pfam" id="PF18962">
    <property type="entry name" value="Por_Secre_tail"/>
    <property type="match status" value="1"/>
</dbReference>
<keyword evidence="1" id="KW-0732">Signal</keyword>
<proteinExistence type="predicted"/>
<feature type="signal peptide" evidence="1">
    <location>
        <begin position="1"/>
        <end position="21"/>
    </location>
</feature>
<dbReference type="InterPro" id="IPR002035">
    <property type="entry name" value="VWF_A"/>
</dbReference>
<dbReference type="RefSeq" id="WP_202242298.1">
    <property type="nucleotide sequence ID" value="NZ_JAESIY010000001.1"/>
</dbReference>
<name>A0A937F4Z7_9BACT</name>
<evidence type="ECO:0000256" key="1">
    <source>
        <dbReference type="SAM" id="SignalP"/>
    </source>
</evidence>
<dbReference type="SUPFAM" id="SSF53300">
    <property type="entry name" value="vWA-like"/>
    <property type="match status" value="1"/>
</dbReference>
<dbReference type="CDD" id="cd00198">
    <property type="entry name" value="vWFA"/>
    <property type="match status" value="1"/>
</dbReference>
<dbReference type="InterPro" id="IPR026444">
    <property type="entry name" value="Secre_tail"/>
</dbReference>
<reference evidence="3" key="1">
    <citation type="submission" date="2021-01" db="EMBL/GenBank/DDBJ databases">
        <title>Fulvivirga kasyanovii gen. nov., sp nov., a novel member of the phylum Bacteroidetes isolated from seawater in a mussel farm.</title>
        <authorList>
            <person name="Zhao L.-H."/>
            <person name="Wang Z.-J."/>
        </authorList>
    </citation>
    <scope>NUCLEOTIDE SEQUENCE</scope>
    <source>
        <strain evidence="3">2943</strain>
    </source>
</reference>
<dbReference type="EMBL" id="JAESIY010000001">
    <property type="protein sequence ID" value="MBL3655111.1"/>
    <property type="molecule type" value="Genomic_DNA"/>
</dbReference>
<dbReference type="NCBIfam" id="TIGR04183">
    <property type="entry name" value="Por_Secre_tail"/>
    <property type="match status" value="1"/>
</dbReference>
<feature type="domain" description="VWFA" evidence="2">
    <location>
        <begin position="282"/>
        <end position="466"/>
    </location>
</feature>
<dbReference type="Proteomes" id="UP000659388">
    <property type="component" value="Unassembled WGS sequence"/>
</dbReference>